<protein>
    <submittedName>
        <fullName evidence="11">PTS N-acetylglucosamine transporter subunit IIABC</fullName>
    </submittedName>
</protein>
<evidence type="ECO:0000313" key="12">
    <source>
        <dbReference type="Proteomes" id="UP000275951"/>
    </source>
</evidence>
<dbReference type="PROSITE" id="PS51098">
    <property type="entry name" value="PTS_EIIB_TYPE_1"/>
    <property type="match status" value="1"/>
</dbReference>
<keyword evidence="9" id="KW-1133">Transmembrane helix</keyword>
<dbReference type="GO" id="GO:0005886">
    <property type="term" value="C:plasma membrane"/>
    <property type="evidence" value="ECO:0007669"/>
    <property type="project" value="UniProtKB-SubCell"/>
</dbReference>
<evidence type="ECO:0000256" key="10">
    <source>
        <dbReference type="ARBA" id="ARBA00023136"/>
    </source>
</evidence>
<dbReference type="EMBL" id="CP033905">
    <property type="protein sequence ID" value="AZR06802.1"/>
    <property type="molecule type" value="Genomic_DNA"/>
</dbReference>
<comment type="subcellular location">
    <subcellularLocation>
        <location evidence="1">Cell membrane</location>
        <topology evidence="1">Multi-pass membrane protein</topology>
    </subcellularLocation>
</comment>
<dbReference type="PANTHER" id="PTHR30009">
    <property type="entry name" value="CYTOCHROME C-TYPE SYNTHESIS PROTEIN AND PTS TRANSMEMBRANE COMPONENT"/>
    <property type="match status" value="1"/>
</dbReference>
<organism evidence="11 12">
    <name type="scientific">Trueperella pyogenes</name>
    <dbReference type="NCBI Taxonomy" id="1661"/>
    <lineage>
        <taxon>Bacteria</taxon>
        <taxon>Bacillati</taxon>
        <taxon>Actinomycetota</taxon>
        <taxon>Actinomycetes</taxon>
        <taxon>Actinomycetales</taxon>
        <taxon>Actinomycetaceae</taxon>
        <taxon>Trueperella</taxon>
    </lineage>
</organism>
<dbReference type="Gene3D" id="3.30.1360.60">
    <property type="entry name" value="Glucose permease domain IIB"/>
    <property type="match status" value="1"/>
</dbReference>
<keyword evidence="3" id="KW-1003">Cell membrane</keyword>
<keyword evidence="5" id="KW-0808">Transferase</keyword>
<dbReference type="GO" id="GO:0008982">
    <property type="term" value="F:protein-N(PI)-phosphohistidine-sugar phosphotransferase activity"/>
    <property type="evidence" value="ECO:0007669"/>
    <property type="project" value="InterPro"/>
</dbReference>
<evidence type="ECO:0000256" key="6">
    <source>
        <dbReference type="ARBA" id="ARBA00022683"/>
    </source>
</evidence>
<dbReference type="InterPro" id="IPR001996">
    <property type="entry name" value="PTS_IIB_1"/>
</dbReference>
<dbReference type="GO" id="GO:0090563">
    <property type="term" value="F:protein-phosphocysteine-sugar phosphotransferase activity"/>
    <property type="evidence" value="ECO:0007669"/>
    <property type="project" value="TreeGrafter"/>
</dbReference>
<dbReference type="GO" id="GO:0015572">
    <property type="term" value="F:N-acetylglucosamine transmembrane transporter activity"/>
    <property type="evidence" value="ECO:0007669"/>
    <property type="project" value="InterPro"/>
</dbReference>
<dbReference type="CDD" id="cd00212">
    <property type="entry name" value="PTS_IIB_glc"/>
    <property type="match status" value="1"/>
</dbReference>
<dbReference type="KEGG" id="tpy:CQ11_06035"/>
<proteinExistence type="predicted"/>
<accession>A0A3S9QLH5</accession>
<evidence type="ECO:0000256" key="9">
    <source>
        <dbReference type="ARBA" id="ARBA00022989"/>
    </source>
</evidence>
<dbReference type="Pfam" id="PF02378">
    <property type="entry name" value="PTS_EIIC"/>
    <property type="match status" value="1"/>
</dbReference>
<evidence type="ECO:0000313" key="11">
    <source>
        <dbReference type="EMBL" id="AZR06802.1"/>
    </source>
</evidence>
<dbReference type="GO" id="GO:0009401">
    <property type="term" value="P:phosphoenolpyruvate-dependent sugar phosphotransferase system"/>
    <property type="evidence" value="ECO:0007669"/>
    <property type="project" value="UniProtKB-KW"/>
</dbReference>
<dbReference type="Proteomes" id="UP000275951">
    <property type="component" value="Chromosome"/>
</dbReference>
<dbReference type="GO" id="GO:0016301">
    <property type="term" value="F:kinase activity"/>
    <property type="evidence" value="ECO:0007669"/>
    <property type="project" value="UniProtKB-KW"/>
</dbReference>
<evidence type="ECO:0000256" key="2">
    <source>
        <dbReference type="ARBA" id="ARBA00022448"/>
    </source>
</evidence>
<dbReference type="InterPro" id="IPR018113">
    <property type="entry name" value="PTrfase_EIIB_Cys"/>
</dbReference>
<dbReference type="NCBIfam" id="TIGR00826">
    <property type="entry name" value="EIIB_glc"/>
    <property type="match status" value="1"/>
</dbReference>
<keyword evidence="7" id="KW-0812">Transmembrane</keyword>
<dbReference type="InterPro" id="IPR003352">
    <property type="entry name" value="PTS_EIIC"/>
</dbReference>
<keyword evidence="6" id="KW-0598">Phosphotransferase system</keyword>
<evidence type="ECO:0000256" key="3">
    <source>
        <dbReference type="ARBA" id="ARBA00022475"/>
    </source>
</evidence>
<dbReference type="NCBIfam" id="TIGR01998">
    <property type="entry name" value="PTS-II-BC-nag"/>
    <property type="match status" value="1"/>
</dbReference>
<dbReference type="InterPro" id="IPR013013">
    <property type="entry name" value="PTS_EIIC_1"/>
</dbReference>
<dbReference type="AlphaFoldDB" id="A0A3S9QLH5"/>
<dbReference type="GO" id="GO:0019866">
    <property type="term" value="C:organelle inner membrane"/>
    <property type="evidence" value="ECO:0007669"/>
    <property type="project" value="InterPro"/>
</dbReference>
<evidence type="ECO:0000256" key="7">
    <source>
        <dbReference type="ARBA" id="ARBA00022692"/>
    </source>
</evidence>
<evidence type="ECO:0000256" key="8">
    <source>
        <dbReference type="ARBA" id="ARBA00022777"/>
    </source>
</evidence>
<evidence type="ECO:0000256" key="5">
    <source>
        <dbReference type="ARBA" id="ARBA00022679"/>
    </source>
</evidence>
<dbReference type="RefSeq" id="WP_025296438.1">
    <property type="nucleotide sequence ID" value="NZ_CP007519.1"/>
</dbReference>
<gene>
    <name evidence="11" type="ORF">EBQ10_05505</name>
</gene>
<reference evidence="11 12" key="1">
    <citation type="submission" date="2018-11" db="EMBL/GenBank/DDBJ databases">
        <title>Multidrug-resistant genes are associated with an 42-kb island TGI1 carrying a complex class 1 integron in a Trueperella pyogenes.</title>
        <authorList>
            <person name="Dong W."/>
        </authorList>
    </citation>
    <scope>NUCLEOTIDE SEQUENCE [LARGE SCALE GENOMIC DNA]</scope>
    <source>
        <strain evidence="11 12">TP4</strain>
    </source>
</reference>
<dbReference type="PANTHER" id="PTHR30009:SF4">
    <property type="entry name" value="PTS SYSTEM N-ACETYLGLUCOSAMINE-SPECIFIC EIICBA COMPONENT"/>
    <property type="match status" value="1"/>
</dbReference>
<keyword evidence="8" id="KW-0418">Kinase</keyword>
<dbReference type="GO" id="GO:0015764">
    <property type="term" value="P:N-acetylglucosamine transport"/>
    <property type="evidence" value="ECO:0007669"/>
    <property type="project" value="TreeGrafter"/>
</dbReference>
<keyword evidence="10" id="KW-0472">Membrane</keyword>
<dbReference type="InterPro" id="IPR050429">
    <property type="entry name" value="PTS_Glucose_EIICBA"/>
</dbReference>
<dbReference type="SUPFAM" id="SSF55604">
    <property type="entry name" value="Glucose permease domain IIB"/>
    <property type="match status" value="1"/>
</dbReference>
<dbReference type="InterPro" id="IPR036878">
    <property type="entry name" value="Glu_permease_IIB"/>
</dbReference>
<dbReference type="InterPro" id="IPR010974">
    <property type="entry name" value="PTS_IIBC_nag"/>
</dbReference>
<dbReference type="PROSITE" id="PS51103">
    <property type="entry name" value="PTS_EIIC_TYPE_1"/>
    <property type="match status" value="1"/>
</dbReference>
<keyword evidence="4" id="KW-0762">Sugar transport</keyword>
<keyword evidence="2" id="KW-0813">Transport</keyword>
<evidence type="ECO:0000256" key="1">
    <source>
        <dbReference type="ARBA" id="ARBA00004651"/>
    </source>
</evidence>
<evidence type="ECO:0000256" key="4">
    <source>
        <dbReference type="ARBA" id="ARBA00022597"/>
    </source>
</evidence>
<dbReference type="Pfam" id="PF00367">
    <property type="entry name" value="PTS_EIIB"/>
    <property type="match status" value="1"/>
</dbReference>
<sequence>MGGKTMEALQKLGRALMGAVAVMPVAAILMGIGYWIDPQGWGSGNILAAILIKAGAAVLDNLGWLFAIAIAFGLAKDHHGAAALSGFLGYATVKILISADAVASYQGVDIKTLEGEAKLDWISQGWNAINDKNVLIGILIGILAAWTYNKFHNTKLPDFLAFFSGRRLVPIMMTFFSMILALILYLVWPLLYGALFSFGQTIADMGAIGAGIYGFINRLLIPTGLHHAVNSIFWFDVIGLDDIGNFFRGGETITAAAAATSAATCPGVGIWDGSTCTVIGEVGRYQAGFFPVMMFGLPGAALAMYLRADSTKKKTAGALMFAGALASFFTGVTEPLEFAFMFVAPLLYLVHALLTGLSLFLAATFNWTAGFGFSAGFVDMFLSSRNPLANQWYMLLVLGVVYFAIYFGLFYLLIGALNLKTPGRGEDEPTDDVAAGPLNDRELAERIITGLGGPANIAAVDYCATRLRGTVKDQSLVDERALKATGVAGVVRPSAQNIQVVVGPNVQFVYDDVAALLRNTQASLKGEQEE</sequence>
<name>A0A3S9QLH5_9ACTO</name>